<feature type="coiled-coil region" evidence="1">
    <location>
        <begin position="407"/>
        <end position="450"/>
    </location>
</feature>
<protein>
    <submittedName>
        <fullName evidence="2">Uncharacterized protein</fullName>
    </submittedName>
</protein>
<dbReference type="InterPro" id="IPR036457">
    <property type="entry name" value="PPM-type-like_dom_sf"/>
</dbReference>
<reference evidence="2 3" key="1">
    <citation type="journal article" date="2015" name="Nature">
        <title>rRNA introns, odd ribosomes, and small enigmatic genomes across a large radiation of phyla.</title>
        <authorList>
            <person name="Brown C.T."/>
            <person name="Hug L.A."/>
            <person name="Thomas B.C."/>
            <person name="Sharon I."/>
            <person name="Castelle C.J."/>
            <person name="Singh A."/>
            <person name="Wilkins M.J."/>
            <person name="Williams K.H."/>
            <person name="Banfield J.F."/>
        </authorList>
    </citation>
    <scope>NUCLEOTIDE SEQUENCE [LARGE SCALE GENOMIC DNA]</scope>
</reference>
<proteinExistence type="predicted"/>
<dbReference type="InterPro" id="IPR011042">
    <property type="entry name" value="6-blade_b-propeller_TolB-like"/>
</dbReference>
<evidence type="ECO:0000256" key="1">
    <source>
        <dbReference type="SAM" id="Coils"/>
    </source>
</evidence>
<organism evidence="2 3">
    <name type="scientific">candidate division CPR2 bacterium GW2011_GWC1_41_48</name>
    <dbReference type="NCBI Taxonomy" id="1618344"/>
    <lineage>
        <taxon>Bacteria</taxon>
        <taxon>Bacteria division CPR2</taxon>
    </lineage>
</organism>
<dbReference type="EMBL" id="LCBL01000003">
    <property type="protein sequence ID" value="KKS09128.1"/>
    <property type="molecule type" value="Genomic_DNA"/>
</dbReference>
<gene>
    <name evidence="2" type="ORF">UU65_C0003G0183</name>
</gene>
<dbReference type="Gene3D" id="2.120.10.30">
    <property type="entry name" value="TolB, C-terminal domain"/>
    <property type="match status" value="1"/>
</dbReference>
<dbReference type="Gene3D" id="3.60.40.10">
    <property type="entry name" value="PPM-type phosphatase domain"/>
    <property type="match status" value="1"/>
</dbReference>
<dbReference type="AlphaFoldDB" id="A0A0G0Z7Y8"/>
<dbReference type="SUPFAM" id="SSF81606">
    <property type="entry name" value="PP2C-like"/>
    <property type="match status" value="1"/>
</dbReference>
<sequence>MKRKLILRTIKIQSAHKKNAPGFAYAYEYHPDKEANKDKGSIFGVIEILGNAESSKVIAEIVLDSVKEAYYESNKQEALPRFEYALGRVNEALVEAAEDGKIAWLGKLSAVIAVLREKELHVTQTGGAQAHLLRKKNFIQITEGLSPKGALHPLKTFVNIASGSVDRGDKLVFFTPSLNYNISKEELKNELIQHTPSVAVNTFYNILEDVKSQNRLSFMVLEITDPEALANDTLDFQDEFWLDEPKNVTESVVTSASPLIDKVAHKSKDALKMGKNIKERFGHVKIKIAKVAGKATEKAKAKREHMARNRTTNRNSNQASVFPMSVKMRKKNISFKRFLPGLKYIKKDYLKIGIYGVGIAAFLFIGSNFLSKEKKQPEENNEIYQVYLSDAAAKENDALTKIIAGDKNGGKADLDKAREAIEKVENSKFKDQFSEEIKTLRQKLQDILDQIDGIVKVNPEEMLALDKQFDKIVYGSKNFYLISEAGVGKVAIQSKDVVFTDNSSTDTLGADILEDGTIVFMTAEPMVYGFSGKEIKRQSLPVGEWYKAKDMIAYYSNIYVLGDDGQIYKHQRIVDGFTKPTPYFQENLSLRDGISLTIDSSIYVLLNDGQVSKFSTGKKQDFSLKGSPKMEKPKLIYTSESLSNIYIFDEVSSKILVFDKSGNFVKQMTSESFKGITSLTSDASGNIYVLVGKKVFKLPS</sequence>
<dbReference type="SUPFAM" id="SSF63825">
    <property type="entry name" value="YWTD domain"/>
    <property type="match status" value="1"/>
</dbReference>
<dbReference type="Proteomes" id="UP000033869">
    <property type="component" value="Unassembled WGS sequence"/>
</dbReference>
<evidence type="ECO:0000313" key="2">
    <source>
        <dbReference type="EMBL" id="KKS09128.1"/>
    </source>
</evidence>
<name>A0A0G0Z7Y8_UNCC2</name>
<accession>A0A0G0Z7Y8</accession>
<evidence type="ECO:0000313" key="3">
    <source>
        <dbReference type="Proteomes" id="UP000033869"/>
    </source>
</evidence>
<keyword evidence="1" id="KW-0175">Coiled coil</keyword>
<comment type="caution">
    <text evidence="2">The sequence shown here is derived from an EMBL/GenBank/DDBJ whole genome shotgun (WGS) entry which is preliminary data.</text>
</comment>